<organism evidence="1 2">
    <name type="scientific">Panagrellus redivivus</name>
    <name type="common">Microworm</name>
    <dbReference type="NCBI Taxonomy" id="6233"/>
    <lineage>
        <taxon>Eukaryota</taxon>
        <taxon>Metazoa</taxon>
        <taxon>Ecdysozoa</taxon>
        <taxon>Nematoda</taxon>
        <taxon>Chromadorea</taxon>
        <taxon>Rhabditida</taxon>
        <taxon>Tylenchina</taxon>
        <taxon>Panagrolaimomorpha</taxon>
        <taxon>Panagrolaimoidea</taxon>
        <taxon>Panagrolaimidae</taxon>
        <taxon>Panagrellus</taxon>
    </lineage>
</organism>
<evidence type="ECO:0000313" key="1">
    <source>
        <dbReference type="Proteomes" id="UP000492821"/>
    </source>
</evidence>
<reference evidence="1" key="1">
    <citation type="journal article" date="2013" name="Genetics">
        <title>The draft genome and transcriptome of Panagrellus redivivus are shaped by the harsh demands of a free-living lifestyle.</title>
        <authorList>
            <person name="Srinivasan J."/>
            <person name="Dillman A.R."/>
            <person name="Macchietto M.G."/>
            <person name="Heikkinen L."/>
            <person name="Lakso M."/>
            <person name="Fracchia K.M."/>
            <person name="Antoshechkin I."/>
            <person name="Mortazavi A."/>
            <person name="Wong G."/>
            <person name="Sternberg P.W."/>
        </authorList>
    </citation>
    <scope>NUCLEOTIDE SEQUENCE [LARGE SCALE GENOMIC DNA]</scope>
    <source>
        <strain evidence="1">MT8872</strain>
    </source>
</reference>
<protein>
    <submittedName>
        <fullName evidence="2">Transcriptional regulator</fullName>
    </submittedName>
</protein>
<sequence>MLTDNRENSVTTIMLHPEVIGQRLISAGWPLLLYTRVDGMRVFPRERILELIFLSQPCEAVAGDPCFSSN</sequence>
<keyword evidence="1" id="KW-1185">Reference proteome</keyword>
<accession>A0A7E4VSJ4</accession>
<evidence type="ECO:0000313" key="2">
    <source>
        <dbReference type="WBParaSite" id="Pan_g23664.t1"/>
    </source>
</evidence>
<dbReference type="Proteomes" id="UP000492821">
    <property type="component" value="Unassembled WGS sequence"/>
</dbReference>
<dbReference type="WBParaSite" id="Pan_g23664.t1">
    <property type="protein sequence ID" value="Pan_g23664.t1"/>
    <property type="gene ID" value="Pan_g23664"/>
</dbReference>
<dbReference type="AlphaFoldDB" id="A0A7E4VSJ4"/>
<proteinExistence type="predicted"/>
<name>A0A7E4VSJ4_PANRE</name>
<reference evidence="2" key="2">
    <citation type="submission" date="2020-10" db="UniProtKB">
        <authorList>
            <consortium name="WormBaseParasite"/>
        </authorList>
    </citation>
    <scope>IDENTIFICATION</scope>
</reference>